<feature type="domain" description="Putative zinc ribbon" evidence="2">
    <location>
        <begin position="7"/>
        <end position="88"/>
    </location>
</feature>
<keyword evidence="6" id="KW-1185">Reference proteome</keyword>
<reference evidence="5" key="2">
    <citation type="submission" date="2017-10" db="EMBL/GenBank/DDBJ databases">
        <title>Staphylococcus edaphicus sp. nov., isolated in Antarctica, harbouring mecC gene and genomic islands essential in adaptation to extreme environment.</title>
        <authorList>
            <person name="Pantucek R."/>
            <person name="Sedlacek I."/>
            <person name="Indrakova A."/>
            <person name="Vrbovska V."/>
            <person name="Maslanova I."/>
            <person name="Kovarovic V."/>
            <person name="Svec P."/>
            <person name="Kralova S."/>
            <person name="Kristofova L."/>
            <person name="Keklakova J."/>
            <person name="Petras P."/>
            <person name="Doskar J."/>
        </authorList>
    </citation>
    <scope>NUCLEOTIDE SEQUENCE [LARGE SCALE GENOMIC DNA]</scope>
    <source>
        <strain evidence="5">CCM 5085</strain>
    </source>
</reference>
<reference evidence="3" key="1">
    <citation type="journal article" date="2017" name="Appl. Environ. Microbiol.">
        <title>Staphylococcus edaphicus sp. nov., isolated in Antarctica, harbours mecC gene and genomic islands with suspected role in adaptation to extreme environment.</title>
        <authorList>
            <person name="Pantucek R."/>
            <person name="Sedlacek I."/>
            <person name="Indrakova A."/>
            <person name="Vrbovska V."/>
            <person name="Maslanova I."/>
            <person name="Kovarovic V."/>
            <person name="Svec P."/>
            <person name="Kralova S."/>
            <person name="Kristofova L."/>
            <person name="Keklakova J."/>
            <person name="Petras P."/>
            <person name="Doskar J."/>
        </authorList>
    </citation>
    <scope>NUCLEOTIDE SEQUENCE</scope>
    <source>
        <strain evidence="3">CCM 8730</strain>
    </source>
</reference>
<dbReference type="InterPro" id="IPR025868">
    <property type="entry name" value="Zn_ribbon_dom_put"/>
</dbReference>
<proteinExistence type="predicted"/>
<dbReference type="EMBL" id="CP093217">
    <property type="protein sequence ID" value="UQW80892.1"/>
    <property type="molecule type" value="Genomic_DNA"/>
</dbReference>
<name>A0A2C6VET9_9STAP</name>
<evidence type="ECO:0000313" key="6">
    <source>
        <dbReference type="Proteomes" id="UP001056588"/>
    </source>
</evidence>
<reference evidence="3" key="3">
    <citation type="submission" date="2017-10" db="EMBL/GenBank/DDBJ databases">
        <authorList>
            <person name="Vrbovska V."/>
            <person name="Kovarovic V."/>
            <person name="Indrakova A."/>
        </authorList>
    </citation>
    <scope>NUCLEOTIDE SEQUENCE</scope>
    <source>
        <strain evidence="3">CCM 8730</strain>
    </source>
</reference>
<dbReference type="OrthoDB" id="9801008at2"/>
<evidence type="ECO:0000259" key="2">
    <source>
        <dbReference type="Pfam" id="PF12674"/>
    </source>
</evidence>
<dbReference type="Proteomes" id="UP000223828">
    <property type="component" value="Unassembled WGS sequence"/>
</dbReference>
<reference evidence="4" key="4">
    <citation type="submission" date="2022-03" db="EMBL/GenBank/DDBJ databases">
        <title>Complete Genome Sequence of Staphylococcus edaphicus strain CCM 8731.</title>
        <authorList>
            <person name="Rimmer C.O."/>
            <person name="Thomas J.C."/>
        </authorList>
    </citation>
    <scope>NUCLEOTIDE SEQUENCE</scope>
    <source>
        <strain evidence="4">CCM 8731</strain>
    </source>
</reference>
<evidence type="ECO:0000256" key="1">
    <source>
        <dbReference type="SAM" id="MobiDB-lite"/>
    </source>
</evidence>
<dbReference type="EMBL" id="MRZN01000023">
    <property type="protein sequence ID" value="PHK48831.1"/>
    <property type="molecule type" value="Genomic_DNA"/>
</dbReference>
<dbReference type="Proteomes" id="UP001056588">
    <property type="component" value="Chromosome"/>
</dbReference>
<protein>
    <submittedName>
        <fullName evidence="4">Zinc ribbon domain-containing protein</fullName>
    </submittedName>
</protein>
<evidence type="ECO:0000313" key="4">
    <source>
        <dbReference type="EMBL" id="UQW80892.1"/>
    </source>
</evidence>
<sequence length="89" mass="10508">MAKVTQCQSCGMPLDKKTPAGTESDGTLSEKYCHHCYQNGAFTMHLDFDAMYEYNLKRFQASDMNKIQKFFLNKMYTKKFMAKLDRWRN</sequence>
<organism evidence="3 5">
    <name type="scientific">Staphylococcus edaphicus</name>
    <dbReference type="NCBI Taxonomy" id="1955013"/>
    <lineage>
        <taxon>Bacteria</taxon>
        <taxon>Bacillati</taxon>
        <taxon>Bacillota</taxon>
        <taxon>Bacilli</taxon>
        <taxon>Bacillales</taxon>
        <taxon>Staphylococcaceae</taxon>
        <taxon>Staphylococcus</taxon>
    </lineage>
</organism>
<evidence type="ECO:0000313" key="3">
    <source>
        <dbReference type="EMBL" id="PHK48831.1"/>
    </source>
</evidence>
<dbReference type="AlphaFoldDB" id="A0A2C6VET9"/>
<evidence type="ECO:0000313" key="5">
    <source>
        <dbReference type="Proteomes" id="UP000223828"/>
    </source>
</evidence>
<dbReference type="Pfam" id="PF12674">
    <property type="entry name" value="Zn_ribbon_2"/>
    <property type="match status" value="1"/>
</dbReference>
<accession>A0A2C6VET9</accession>
<feature type="region of interest" description="Disordered" evidence="1">
    <location>
        <begin position="1"/>
        <end position="26"/>
    </location>
</feature>
<dbReference type="RefSeq" id="WP_099091095.1">
    <property type="nucleotide sequence ID" value="NZ_CP093217.1"/>
</dbReference>
<gene>
    <name evidence="3" type="ORF">BTJ66_11530</name>
    <name evidence="4" type="ORF">MNY58_09915</name>
</gene>